<evidence type="ECO:0000313" key="1">
    <source>
        <dbReference type="EMBL" id="PWA03849.1"/>
    </source>
</evidence>
<dbReference type="SUPFAM" id="SSF51735">
    <property type="entry name" value="NAD(P)-binding Rossmann-fold domains"/>
    <property type="match status" value="1"/>
</dbReference>
<evidence type="ECO:0000313" key="2">
    <source>
        <dbReference type="Proteomes" id="UP000245449"/>
    </source>
</evidence>
<reference evidence="1 2" key="1">
    <citation type="submission" date="2018-04" db="EMBL/GenBank/DDBJ databases">
        <title>Flavobacterium sp. nov., isolated from glacier ice.</title>
        <authorList>
            <person name="Liu Q."/>
            <person name="Xin Y.-H."/>
        </authorList>
    </citation>
    <scope>NUCLEOTIDE SEQUENCE [LARGE SCALE GENOMIC DNA]</scope>
    <source>
        <strain evidence="1 2">RB1R5</strain>
    </source>
</reference>
<gene>
    <name evidence="1" type="ORF">DB895_14085</name>
</gene>
<dbReference type="Gene3D" id="3.40.50.720">
    <property type="entry name" value="NAD(P)-binding Rossmann-like Domain"/>
    <property type="match status" value="1"/>
</dbReference>
<dbReference type="RefSeq" id="WP_116725988.1">
    <property type="nucleotide sequence ID" value="NZ_QCZI01000043.1"/>
</dbReference>
<dbReference type="AlphaFoldDB" id="A0A2U1JFT1"/>
<name>A0A2U1JFT1_9FLAO</name>
<evidence type="ECO:0008006" key="3">
    <source>
        <dbReference type="Google" id="ProtNLM"/>
    </source>
</evidence>
<dbReference type="OrthoDB" id="286404at2"/>
<protein>
    <recommendedName>
        <fullName evidence="3">Short-chain dehydrogenase</fullName>
    </recommendedName>
</protein>
<dbReference type="EMBL" id="QCZI01000043">
    <property type="protein sequence ID" value="PWA03849.1"/>
    <property type="molecule type" value="Genomic_DNA"/>
</dbReference>
<dbReference type="Proteomes" id="UP000245449">
    <property type="component" value="Unassembled WGS sequence"/>
</dbReference>
<sequence length="60" mass="6666">MQTNLTATFDDRILDQMIENHPLKKLLTVEEVAETVLFLAHASNQMNGIDILLNAGATIK</sequence>
<dbReference type="InterPro" id="IPR002347">
    <property type="entry name" value="SDR_fam"/>
</dbReference>
<dbReference type="InterPro" id="IPR036291">
    <property type="entry name" value="NAD(P)-bd_dom_sf"/>
</dbReference>
<comment type="caution">
    <text evidence="1">The sequence shown here is derived from an EMBL/GenBank/DDBJ whole genome shotgun (WGS) entry which is preliminary data.</text>
</comment>
<accession>A0A2U1JFT1</accession>
<organism evidence="1 2">
    <name type="scientific">Flavobacterium psychrotolerans</name>
    <dbReference type="NCBI Taxonomy" id="2169410"/>
    <lineage>
        <taxon>Bacteria</taxon>
        <taxon>Pseudomonadati</taxon>
        <taxon>Bacteroidota</taxon>
        <taxon>Flavobacteriia</taxon>
        <taxon>Flavobacteriales</taxon>
        <taxon>Flavobacteriaceae</taxon>
        <taxon>Flavobacterium</taxon>
    </lineage>
</organism>
<dbReference type="Pfam" id="PF13561">
    <property type="entry name" value="adh_short_C2"/>
    <property type="match status" value="1"/>
</dbReference>
<proteinExistence type="predicted"/>
<keyword evidence="2" id="KW-1185">Reference proteome</keyword>